<evidence type="ECO:0000256" key="2">
    <source>
        <dbReference type="ARBA" id="ARBA00022801"/>
    </source>
</evidence>
<feature type="transmembrane region" description="Helical" evidence="3">
    <location>
        <begin position="63"/>
        <end position="85"/>
    </location>
</feature>
<keyword evidence="3" id="KW-0812">Transmembrane</keyword>
<dbReference type="InterPro" id="IPR051158">
    <property type="entry name" value="Metallophosphoesterase_sf"/>
</dbReference>
<keyword evidence="1" id="KW-0479">Metal-binding</keyword>
<dbReference type="GO" id="GO:0046872">
    <property type="term" value="F:metal ion binding"/>
    <property type="evidence" value="ECO:0007669"/>
    <property type="project" value="UniProtKB-KW"/>
</dbReference>
<dbReference type="InterPro" id="IPR004843">
    <property type="entry name" value="Calcineurin-like_PHP"/>
</dbReference>
<sequence>MNTVNVLILILAINGVPALLGRIFPGNAGVPLDRNYSLSDGLPILGIHKTIRGLLSGVLTGGIFGYLIGLSLVMGLCVGLLSMMGDILSSFIKRRLGLPEGTDVAILDQVFEGGFPLLLLCLGGLLSCGSAFGVLLIFILVCWVFSKFTKIPAAPRRKSPPYTVRSSSRFREWRSCHTALSPFVRLLNFENFIYYRWFMKGVFKCIGVYGKGERNALRIRIRSIDLSFPTLPEAFNGYRILFISDLHIDGLKGLKERLIDLVSGIKTDICLLGGDYRMEMYGRFTAANEKLGELVKHINTEDGVFGILGNHDCLEIAPELEDSGIYMLINDSYTLERDGQLLSIVGTDDPHYYQCSDLDKAFEEVPENAFSILLAHSPEIIEYAEGRKIDLCLCGHTHGGQICLPVIGPLFTHSRVARRFTAGLWRYDDMVGYTTYGAGASGIPVRFNCMAEVVIVTLRRGDGTV</sequence>
<keyword evidence="3" id="KW-0472">Membrane</keyword>
<evidence type="ECO:0000313" key="5">
    <source>
        <dbReference type="EMBL" id="SPD72737.1"/>
    </source>
</evidence>
<name>A0A445MTC8_9BACT</name>
<dbReference type="SUPFAM" id="SSF56300">
    <property type="entry name" value="Metallo-dependent phosphatases"/>
    <property type="match status" value="1"/>
</dbReference>
<dbReference type="GO" id="GO:0008758">
    <property type="term" value="F:UDP-2,3-diacylglucosamine hydrolase activity"/>
    <property type="evidence" value="ECO:0007669"/>
    <property type="project" value="TreeGrafter"/>
</dbReference>
<dbReference type="GO" id="GO:0016020">
    <property type="term" value="C:membrane"/>
    <property type="evidence" value="ECO:0007669"/>
    <property type="project" value="GOC"/>
</dbReference>
<dbReference type="Gene3D" id="3.60.21.10">
    <property type="match status" value="1"/>
</dbReference>
<dbReference type="Pfam" id="PF01864">
    <property type="entry name" value="CarS-like"/>
    <property type="match status" value="1"/>
</dbReference>
<dbReference type="PANTHER" id="PTHR31302">
    <property type="entry name" value="TRANSMEMBRANE PROTEIN WITH METALLOPHOSPHOESTERASE DOMAIN-RELATED"/>
    <property type="match status" value="1"/>
</dbReference>
<proteinExistence type="predicted"/>
<gene>
    <name evidence="5" type="ORF">PITCH_A1510026</name>
</gene>
<organism evidence="5">
    <name type="scientific">uncultured Desulfobacterium sp</name>
    <dbReference type="NCBI Taxonomy" id="201089"/>
    <lineage>
        <taxon>Bacteria</taxon>
        <taxon>Pseudomonadati</taxon>
        <taxon>Thermodesulfobacteriota</taxon>
        <taxon>Desulfobacteria</taxon>
        <taxon>Desulfobacterales</taxon>
        <taxon>Desulfobacteriaceae</taxon>
        <taxon>Desulfobacterium</taxon>
        <taxon>environmental samples</taxon>
    </lineage>
</organism>
<evidence type="ECO:0000256" key="3">
    <source>
        <dbReference type="SAM" id="Phobius"/>
    </source>
</evidence>
<dbReference type="GO" id="GO:0009245">
    <property type="term" value="P:lipid A biosynthetic process"/>
    <property type="evidence" value="ECO:0007669"/>
    <property type="project" value="TreeGrafter"/>
</dbReference>
<dbReference type="InterPro" id="IPR029052">
    <property type="entry name" value="Metallo-depent_PP-like"/>
</dbReference>
<evidence type="ECO:0000256" key="1">
    <source>
        <dbReference type="ARBA" id="ARBA00022723"/>
    </source>
</evidence>
<dbReference type="InterPro" id="IPR032690">
    <property type="entry name" value="CarS"/>
</dbReference>
<dbReference type="PANTHER" id="PTHR31302:SF31">
    <property type="entry name" value="PHOSPHODIESTERASE YAEI"/>
    <property type="match status" value="1"/>
</dbReference>
<dbReference type="EMBL" id="OJIN01000059">
    <property type="protein sequence ID" value="SPD72737.1"/>
    <property type="molecule type" value="Genomic_DNA"/>
</dbReference>
<feature type="transmembrane region" description="Helical" evidence="3">
    <location>
        <begin position="117"/>
        <end position="146"/>
    </location>
</feature>
<protein>
    <submittedName>
        <fullName evidence="5">Putative Ser/Thr phosphatase-family protein</fullName>
    </submittedName>
</protein>
<accession>A0A445MTC8</accession>
<keyword evidence="2" id="KW-0378">Hydrolase</keyword>
<reference evidence="5" key="1">
    <citation type="submission" date="2018-01" db="EMBL/GenBank/DDBJ databases">
        <authorList>
            <person name="Regsiter A."/>
            <person name="William W."/>
        </authorList>
    </citation>
    <scope>NUCLEOTIDE SEQUENCE</scope>
    <source>
        <strain evidence="5">TRIP AH-1</strain>
    </source>
</reference>
<dbReference type="Pfam" id="PF00149">
    <property type="entry name" value="Metallophos"/>
    <property type="match status" value="1"/>
</dbReference>
<evidence type="ECO:0000259" key="4">
    <source>
        <dbReference type="Pfam" id="PF00149"/>
    </source>
</evidence>
<feature type="domain" description="Calcineurin-like phosphoesterase" evidence="4">
    <location>
        <begin position="239"/>
        <end position="399"/>
    </location>
</feature>
<keyword evidence="3" id="KW-1133">Transmembrane helix</keyword>
<dbReference type="AlphaFoldDB" id="A0A445MTC8"/>